<keyword evidence="5" id="KW-1185">Reference proteome</keyword>
<dbReference type="Proteomes" id="UP001597280">
    <property type="component" value="Unassembled WGS sequence"/>
</dbReference>
<evidence type="ECO:0000259" key="3">
    <source>
        <dbReference type="Pfam" id="PF07811"/>
    </source>
</evidence>
<evidence type="ECO:0000256" key="1">
    <source>
        <dbReference type="SAM" id="MobiDB-lite"/>
    </source>
</evidence>
<comment type="caution">
    <text evidence="4">The sequence shown here is derived from an EMBL/GenBank/DDBJ whole genome shotgun (WGS) entry which is preliminary data.</text>
</comment>
<keyword evidence="2" id="KW-1133">Transmembrane helix</keyword>
<dbReference type="InterPro" id="IPR012495">
    <property type="entry name" value="TadE-like_dom"/>
</dbReference>
<accession>A0ABW4Q3T7</accession>
<name>A0ABW4Q3T7_9MICO</name>
<dbReference type="EMBL" id="JBHUFL010000003">
    <property type="protein sequence ID" value="MFD1836376.1"/>
    <property type="molecule type" value="Genomic_DNA"/>
</dbReference>
<evidence type="ECO:0000313" key="4">
    <source>
        <dbReference type="EMBL" id="MFD1836376.1"/>
    </source>
</evidence>
<evidence type="ECO:0000256" key="2">
    <source>
        <dbReference type="SAM" id="Phobius"/>
    </source>
</evidence>
<gene>
    <name evidence="4" type="ORF">ACFSDA_15025</name>
</gene>
<dbReference type="Pfam" id="PF07811">
    <property type="entry name" value="TadE"/>
    <property type="match status" value="1"/>
</dbReference>
<sequence>MTRPSDLSPASRPAPRPTAVATATGASARARSTRLDRLRDRLASERGSAVAEFPMVAALIIVIALTIVQAAMLLHTRNTLTDAAVQGAHRAALVGATPEDGALRAERLIAERFGSGYDAHAVASQDADGLVTVEVEATLPLVGLLGPEASLHVEGRALDEESW</sequence>
<evidence type="ECO:0000313" key="5">
    <source>
        <dbReference type="Proteomes" id="UP001597280"/>
    </source>
</evidence>
<reference evidence="5" key="1">
    <citation type="journal article" date="2019" name="Int. J. Syst. Evol. Microbiol.">
        <title>The Global Catalogue of Microorganisms (GCM) 10K type strain sequencing project: providing services to taxonomists for standard genome sequencing and annotation.</title>
        <authorList>
            <consortium name="The Broad Institute Genomics Platform"/>
            <consortium name="The Broad Institute Genome Sequencing Center for Infectious Disease"/>
            <person name="Wu L."/>
            <person name="Ma J."/>
        </authorList>
    </citation>
    <scope>NUCLEOTIDE SEQUENCE [LARGE SCALE GENOMIC DNA]</scope>
    <source>
        <strain evidence="5">JCM 11650</strain>
    </source>
</reference>
<protein>
    <submittedName>
        <fullName evidence="4">TadE/TadG family type IV pilus assembly protein</fullName>
    </submittedName>
</protein>
<proteinExistence type="predicted"/>
<feature type="domain" description="TadE-like" evidence="3">
    <location>
        <begin position="47"/>
        <end position="88"/>
    </location>
</feature>
<dbReference type="RefSeq" id="WP_137770401.1">
    <property type="nucleotide sequence ID" value="NZ_JBHUFL010000003.1"/>
</dbReference>
<organism evidence="4 5">
    <name type="scientific">Brachybacterium rhamnosum</name>
    <dbReference type="NCBI Taxonomy" id="173361"/>
    <lineage>
        <taxon>Bacteria</taxon>
        <taxon>Bacillati</taxon>
        <taxon>Actinomycetota</taxon>
        <taxon>Actinomycetes</taxon>
        <taxon>Micrococcales</taxon>
        <taxon>Dermabacteraceae</taxon>
        <taxon>Brachybacterium</taxon>
    </lineage>
</organism>
<feature type="region of interest" description="Disordered" evidence="1">
    <location>
        <begin position="1"/>
        <end position="27"/>
    </location>
</feature>
<keyword evidence="2" id="KW-0472">Membrane</keyword>
<keyword evidence="2" id="KW-0812">Transmembrane</keyword>
<feature type="transmembrane region" description="Helical" evidence="2">
    <location>
        <begin position="53"/>
        <end position="74"/>
    </location>
</feature>